<dbReference type="SUPFAM" id="SSF103473">
    <property type="entry name" value="MFS general substrate transporter"/>
    <property type="match status" value="1"/>
</dbReference>
<keyword evidence="5 7" id="KW-1133">Transmembrane helix</keyword>
<feature type="transmembrane region" description="Helical" evidence="7">
    <location>
        <begin position="12"/>
        <end position="35"/>
    </location>
</feature>
<dbReference type="GO" id="GO:0022857">
    <property type="term" value="F:transmembrane transporter activity"/>
    <property type="evidence" value="ECO:0007669"/>
    <property type="project" value="InterPro"/>
</dbReference>
<protein>
    <submittedName>
        <fullName evidence="9">MFS transporter</fullName>
    </submittedName>
</protein>
<dbReference type="PANTHER" id="PTHR43266">
    <property type="entry name" value="MACROLIDE-EFFLUX PROTEIN"/>
    <property type="match status" value="1"/>
</dbReference>
<dbReference type="InterPro" id="IPR020846">
    <property type="entry name" value="MFS_dom"/>
</dbReference>
<comment type="caution">
    <text evidence="9">The sequence shown here is derived from an EMBL/GenBank/DDBJ whole genome shotgun (WGS) entry which is preliminary data.</text>
</comment>
<reference evidence="9 10" key="1">
    <citation type="submission" date="2018-10" db="EMBL/GenBank/DDBJ databases">
        <title>Phylogenomics of Brevibacillus.</title>
        <authorList>
            <person name="Dunlap C."/>
        </authorList>
    </citation>
    <scope>NUCLEOTIDE SEQUENCE [LARGE SCALE GENOMIC DNA]</scope>
    <source>
        <strain evidence="9 10">JCM 15716</strain>
    </source>
</reference>
<gene>
    <name evidence="9" type="ORF">EDM56_31030</name>
</gene>
<organism evidence="9 10">
    <name type="scientific">Brevibacillus fluminis</name>
    <dbReference type="NCBI Taxonomy" id="511487"/>
    <lineage>
        <taxon>Bacteria</taxon>
        <taxon>Bacillati</taxon>
        <taxon>Bacillota</taxon>
        <taxon>Bacilli</taxon>
        <taxon>Bacillales</taxon>
        <taxon>Paenibacillaceae</taxon>
        <taxon>Brevibacillus</taxon>
    </lineage>
</organism>
<dbReference type="PROSITE" id="PS50850">
    <property type="entry name" value="MFS"/>
    <property type="match status" value="1"/>
</dbReference>
<dbReference type="PANTHER" id="PTHR43266:SF10">
    <property type="entry name" value="BACILYSIN EXPORTER BACE-RELATED"/>
    <property type="match status" value="1"/>
</dbReference>
<keyword evidence="10" id="KW-1185">Reference proteome</keyword>
<accession>A0A3M8CJS5</accession>
<evidence type="ECO:0000256" key="6">
    <source>
        <dbReference type="ARBA" id="ARBA00023136"/>
    </source>
</evidence>
<evidence type="ECO:0000256" key="7">
    <source>
        <dbReference type="SAM" id="Phobius"/>
    </source>
</evidence>
<dbReference type="InterPro" id="IPR036259">
    <property type="entry name" value="MFS_trans_sf"/>
</dbReference>
<sequence length="272" mass="30720">MVGLLRHHVFRRLYGAHVIHLLGNEFTFIAVLGLLKELSGSGLSFAAGTVFRFLPYVVASFFAGPLLEKWEKRRVMVVCNLLRGILVSLFFWITDAAYLWAVYAVLMMVNVCSAFFNPSMQVVIVQSVEPESRLSANSLITGTNALMMFIGQGIAAYLVYAFSFRFNFLLDAGCYFLSLLFLLRLPAIQTPHADSEERGFFGRLLEGFRYVKKNASIRKMLFLQMMERVTGSYYVLLMFFILEERQQPLYLFGLLDIPLGIGGVLAGLLVSK</sequence>
<dbReference type="AlphaFoldDB" id="A0A3M8CJS5"/>
<keyword evidence="6 7" id="KW-0472">Membrane</keyword>
<evidence type="ECO:0000313" key="10">
    <source>
        <dbReference type="Proteomes" id="UP000271031"/>
    </source>
</evidence>
<feature type="transmembrane region" description="Helical" evidence="7">
    <location>
        <begin position="166"/>
        <end position="183"/>
    </location>
</feature>
<feature type="transmembrane region" description="Helical" evidence="7">
    <location>
        <begin position="139"/>
        <end position="160"/>
    </location>
</feature>
<feature type="domain" description="Major facilitator superfamily (MFS) profile" evidence="8">
    <location>
        <begin position="1"/>
        <end position="190"/>
    </location>
</feature>
<dbReference type="EMBL" id="RHHQ01000082">
    <property type="protein sequence ID" value="RNB75992.1"/>
    <property type="molecule type" value="Genomic_DNA"/>
</dbReference>
<evidence type="ECO:0000256" key="4">
    <source>
        <dbReference type="ARBA" id="ARBA00022692"/>
    </source>
</evidence>
<evidence type="ECO:0000256" key="5">
    <source>
        <dbReference type="ARBA" id="ARBA00022989"/>
    </source>
</evidence>
<dbReference type="RefSeq" id="WP_122921758.1">
    <property type="nucleotide sequence ID" value="NZ_RHHQ01000082.1"/>
</dbReference>
<dbReference type="GO" id="GO:0005886">
    <property type="term" value="C:plasma membrane"/>
    <property type="evidence" value="ECO:0007669"/>
    <property type="project" value="UniProtKB-SubCell"/>
</dbReference>
<evidence type="ECO:0000256" key="3">
    <source>
        <dbReference type="ARBA" id="ARBA00022475"/>
    </source>
</evidence>
<dbReference type="Gene3D" id="1.20.1250.20">
    <property type="entry name" value="MFS general substrate transporter like domains"/>
    <property type="match status" value="1"/>
</dbReference>
<feature type="transmembrane region" description="Helical" evidence="7">
    <location>
        <begin position="248"/>
        <end position="270"/>
    </location>
</feature>
<dbReference type="Pfam" id="PF07690">
    <property type="entry name" value="MFS_1"/>
    <property type="match status" value="1"/>
</dbReference>
<evidence type="ECO:0000259" key="8">
    <source>
        <dbReference type="PROSITE" id="PS50850"/>
    </source>
</evidence>
<dbReference type="CDD" id="cd06173">
    <property type="entry name" value="MFS_MefA_like"/>
    <property type="match status" value="1"/>
</dbReference>
<evidence type="ECO:0000256" key="2">
    <source>
        <dbReference type="ARBA" id="ARBA00022448"/>
    </source>
</evidence>
<feature type="transmembrane region" description="Helical" evidence="7">
    <location>
        <begin position="221"/>
        <end position="242"/>
    </location>
</feature>
<evidence type="ECO:0000313" key="9">
    <source>
        <dbReference type="EMBL" id="RNB75992.1"/>
    </source>
</evidence>
<proteinExistence type="predicted"/>
<keyword evidence="2" id="KW-0813">Transport</keyword>
<evidence type="ECO:0000256" key="1">
    <source>
        <dbReference type="ARBA" id="ARBA00004651"/>
    </source>
</evidence>
<dbReference type="Proteomes" id="UP000271031">
    <property type="component" value="Unassembled WGS sequence"/>
</dbReference>
<name>A0A3M8CJS5_9BACL</name>
<comment type="subcellular location">
    <subcellularLocation>
        <location evidence="1">Cell membrane</location>
        <topology evidence="1">Multi-pass membrane protein</topology>
    </subcellularLocation>
</comment>
<feature type="non-terminal residue" evidence="9">
    <location>
        <position position="272"/>
    </location>
</feature>
<feature type="transmembrane region" description="Helical" evidence="7">
    <location>
        <begin position="41"/>
        <end position="63"/>
    </location>
</feature>
<keyword evidence="4 7" id="KW-0812">Transmembrane</keyword>
<dbReference type="InterPro" id="IPR011701">
    <property type="entry name" value="MFS"/>
</dbReference>
<dbReference type="OrthoDB" id="9763297at2"/>
<keyword evidence="3" id="KW-1003">Cell membrane</keyword>